<dbReference type="InterPro" id="IPR006097">
    <property type="entry name" value="Glu/Leu/Phe/Val/Trp_DH_dimer"/>
</dbReference>
<evidence type="ECO:0000259" key="7">
    <source>
        <dbReference type="SMART" id="SM00839"/>
    </source>
</evidence>
<dbReference type="InterPro" id="IPR006095">
    <property type="entry name" value="Glu/Leu/Phe/Val/Trp_DH"/>
</dbReference>
<comment type="similarity">
    <text evidence="1 6">Belongs to the Glu/Leu/Phe/Val dehydrogenases family.</text>
</comment>
<accession>A0A366LXK9</accession>
<name>A0A366LXK9_9ACTN</name>
<reference evidence="8 9" key="1">
    <citation type="submission" date="2018-06" db="EMBL/GenBank/DDBJ databases">
        <title>Sphaerisporangium craniellae sp. nov., isolated from a marine sponge in the South China Sea.</title>
        <authorList>
            <person name="Li L."/>
        </authorList>
    </citation>
    <scope>NUCLEOTIDE SEQUENCE [LARGE SCALE GENOMIC DNA]</scope>
    <source>
        <strain evidence="8 9">LHW63015</strain>
    </source>
</reference>
<dbReference type="InterPro" id="IPR046346">
    <property type="entry name" value="Aminoacid_DH-like_N_sf"/>
</dbReference>
<dbReference type="SUPFAM" id="SSF53223">
    <property type="entry name" value="Aminoacid dehydrogenase-like, N-terminal domain"/>
    <property type="match status" value="1"/>
</dbReference>
<dbReference type="Gene3D" id="3.40.50.720">
    <property type="entry name" value="NAD(P)-binding Rossmann-like Domain"/>
    <property type="match status" value="1"/>
</dbReference>
<evidence type="ECO:0000256" key="2">
    <source>
        <dbReference type="ARBA" id="ARBA00023002"/>
    </source>
</evidence>
<dbReference type="CDD" id="cd01075">
    <property type="entry name" value="NAD_bind_Leu_Phe_Val_DH"/>
    <property type="match status" value="1"/>
</dbReference>
<keyword evidence="2 6" id="KW-0560">Oxidoreductase</keyword>
<dbReference type="PANTHER" id="PTHR42722:SF1">
    <property type="entry name" value="VALINE DEHYDROGENASE"/>
    <property type="match status" value="1"/>
</dbReference>
<evidence type="ECO:0000256" key="4">
    <source>
        <dbReference type="PIRSR" id="PIRSR000188-1"/>
    </source>
</evidence>
<evidence type="ECO:0000313" key="9">
    <source>
        <dbReference type="Proteomes" id="UP000253303"/>
    </source>
</evidence>
<feature type="domain" description="Glutamate/phenylalanine/leucine/valine/L-tryptophan dehydrogenase C-terminal" evidence="7">
    <location>
        <begin position="140"/>
        <end position="346"/>
    </location>
</feature>
<dbReference type="GO" id="GO:0016639">
    <property type="term" value="F:oxidoreductase activity, acting on the CH-NH2 group of donors, NAD or NADP as acceptor"/>
    <property type="evidence" value="ECO:0007669"/>
    <property type="project" value="InterPro"/>
</dbReference>
<dbReference type="PANTHER" id="PTHR42722">
    <property type="entry name" value="LEUCINE DEHYDROGENASE"/>
    <property type="match status" value="1"/>
</dbReference>
<protein>
    <submittedName>
        <fullName evidence="8">Amino acid dehydrogenase</fullName>
    </submittedName>
</protein>
<dbReference type="GO" id="GO:0000166">
    <property type="term" value="F:nucleotide binding"/>
    <property type="evidence" value="ECO:0007669"/>
    <property type="project" value="UniProtKB-KW"/>
</dbReference>
<dbReference type="Proteomes" id="UP000253303">
    <property type="component" value="Unassembled WGS sequence"/>
</dbReference>
<feature type="active site" description="Proton donor/acceptor" evidence="4">
    <location>
        <position position="72"/>
    </location>
</feature>
<keyword evidence="9" id="KW-1185">Reference proteome</keyword>
<evidence type="ECO:0000256" key="5">
    <source>
        <dbReference type="PIRSR" id="PIRSR000188-2"/>
    </source>
</evidence>
<evidence type="ECO:0000256" key="1">
    <source>
        <dbReference type="ARBA" id="ARBA00006382"/>
    </source>
</evidence>
<feature type="binding site" evidence="5">
    <location>
        <begin position="176"/>
        <end position="181"/>
    </location>
    <ligand>
        <name>NAD(+)</name>
        <dbReference type="ChEBI" id="CHEBI:57540"/>
    </ligand>
</feature>
<dbReference type="Pfam" id="PF02812">
    <property type="entry name" value="ELFV_dehydrog_N"/>
    <property type="match status" value="1"/>
</dbReference>
<dbReference type="InterPro" id="IPR006096">
    <property type="entry name" value="Glu/Leu/Phe/Val/Trp_DH_C"/>
</dbReference>
<dbReference type="AlphaFoldDB" id="A0A366LXK9"/>
<dbReference type="InterPro" id="IPR016211">
    <property type="entry name" value="Glu/Phe/Leu/Val/Trp_DH_bac/arc"/>
</dbReference>
<dbReference type="GO" id="GO:0006520">
    <property type="term" value="P:amino acid metabolic process"/>
    <property type="evidence" value="ECO:0007669"/>
    <property type="project" value="InterPro"/>
</dbReference>
<dbReference type="RefSeq" id="WP_113982644.1">
    <property type="nucleotide sequence ID" value="NZ_QMEY01000009.1"/>
</dbReference>
<dbReference type="Gene3D" id="3.40.50.10860">
    <property type="entry name" value="Leucine Dehydrogenase, chain A, domain 1"/>
    <property type="match status" value="1"/>
</dbReference>
<keyword evidence="5" id="KW-0547">Nucleotide-binding</keyword>
<proteinExistence type="inferred from homology"/>
<keyword evidence="3 5" id="KW-0520">NAD</keyword>
<evidence type="ECO:0000256" key="3">
    <source>
        <dbReference type="ARBA" id="ARBA00023027"/>
    </source>
</evidence>
<dbReference type="OrthoDB" id="9803297at2"/>
<evidence type="ECO:0000313" key="8">
    <source>
        <dbReference type="EMBL" id="RBQ18044.1"/>
    </source>
</evidence>
<dbReference type="InterPro" id="IPR036291">
    <property type="entry name" value="NAD(P)-bd_dom_sf"/>
</dbReference>
<dbReference type="EMBL" id="QMEY01000009">
    <property type="protein sequence ID" value="RBQ18044.1"/>
    <property type="molecule type" value="Genomic_DNA"/>
</dbReference>
<sequence length="350" mass="36490">MLDHEQILIRRGPRSGLPVILAVHSTVLGPAAGGLRLWRYPDWRDGLSDALRLSAAMTLKFAAAGLAIGGGKTVVALPHDAQPDSIARHDVLYDVAEAIDSLGGKYAVGPDVGTTPDDMAVIGEVTTHVFCKPQALGGSGDSSPHTARGTLAALRAVTRHLYGDPSLKGRRMALIGLGHVGEHLARLLAAEGADLTVTDIDPAKRSIADELGAAWQSPEDILTTDADILIPAALGGVLTPQVVPNLRCRAITGPANNQLDTAEVGDLLHQRGITWIPDYIASAGGVINAGTTELHGFTPDQALTRVNAIESTVTDLLTTATTLGITPAQAAHDLAHRHLRTAKAQHTPGA</sequence>
<dbReference type="PRINTS" id="PR00082">
    <property type="entry name" value="GLFDHDRGNASE"/>
</dbReference>
<comment type="caution">
    <text evidence="8">The sequence shown here is derived from an EMBL/GenBank/DDBJ whole genome shotgun (WGS) entry which is preliminary data.</text>
</comment>
<evidence type="ECO:0000256" key="6">
    <source>
        <dbReference type="RuleBase" id="RU004417"/>
    </source>
</evidence>
<dbReference type="PIRSF" id="PIRSF000188">
    <property type="entry name" value="Phe_leu_dh"/>
    <property type="match status" value="1"/>
</dbReference>
<gene>
    <name evidence="8" type="ORF">DP939_22005</name>
</gene>
<organism evidence="8 9">
    <name type="scientific">Spongiactinospora rosea</name>
    <dbReference type="NCBI Taxonomy" id="2248750"/>
    <lineage>
        <taxon>Bacteria</taxon>
        <taxon>Bacillati</taxon>
        <taxon>Actinomycetota</taxon>
        <taxon>Actinomycetes</taxon>
        <taxon>Streptosporangiales</taxon>
        <taxon>Streptosporangiaceae</taxon>
        <taxon>Spongiactinospora</taxon>
    </lineage>
</organism>
<dbReference type="SUPFAM" id="SSF51735">
    <property type="entry name" value="NAD(P)-binding Rossmann-fold domains"/>
    <property type="match status" value="1"/>
</dbReference>
<dbReference type="Pfam" id="PF00208">
    <property type="entry name" value="ELFV_dehydrog"/>
    <property type="match status" value="1"/>
</dbReference>
<dbReference type="SMART" id="SM00839">
    <property type="entry name" value="ELFV_dehydrog"/>
    <property type="match status" value="1"/>
</dbReference>